<dbReference type="Proteomes" id="UP000298579">
    <property type="component" value="Plasmid pAtCFBP5877b"/>
</dbReference>
<dbReference type="RefSeq" id="WP_080830959.1">
    <property type="nucleotide sequence ID" value="NZ_CP039891.1"/>
</dbReference>
<sequence>MMTTEAFAQFQNAVDDYKQARSSRLIRALKVRRAAELAKAPAGSISNDEAWEGMVAEAKAIAILGTRTSDPDKLLAYSRQIDILRREYNNLANLSLAARQALYAPDDEIAAAAASLRATAKEAGDLADTLTTIAKLMGAITKFIGAI</sequence>
<evidence type="ECO:0000313" key="1">
    <source>
        <dbReference type="EMBL" id="QCL82778.1"/>
    </source>
</evidence>
<organism evidence="1 2">
    <name type="scientific">Agrobacterium tumefaciens</name>
    <dbReference type="NCBI Taxonomy" id="358"/>
    <lineage>
        <taxon>Bacteria</taxon>
        <taxon>Pseudomonadati</taxon>
        <taxon>Pseudomonadota</taxon>
        <taxon>Alphaproteobacteria</taxon>
        <taxon>Hyphomicrobiales</taxon>
        <taxon>Rhizobiaceae</taxon>
        <taxon>Rhizobium/Agrobacterium group</taxon>
        <taxon>Agrobacterium</taxon>
        <taxon>Agrobacterium tumefaciens complex</taxon>
    </lineage>
</organism>
<dbReference type="AlphaFoldDB" id="A0AAE6BHG3"/>
<accession>A0AAE6BHG3</accession>
<proteinExistence type="predicted"/>
<dbReference type="EMBL" id="CP039900">
    <property type="protein sequence ID" value="QCL82778.1"/>
    <property type="molecule type" value="Genomic_DNA"/>
</dbReference>
<name>A0AAE6BHG3_AGRTU</name>
<keyword evidence="1" id="KW-0614">Plasmid</keyword>
<protein>
    <submittedName>
        <fullName evidence="1">Uncharacterized protein</fullName>
    </submittedName>
</protein>
<gene>
    <name evidence="1" type="ORF">CFBP5877_27130</name>
</gene>
<reference evidence="1 2" key="1">
    <citation type="submission" date="2019-04" db="EMBL/GenBank/DDBJ databases">
        <title>Complete genome sequence of Agrobacterium tumefaciens CFBP5877.</title>
        <authorList>
            <person name="Huang Y.-Y."/>
            <person name="Chiang H.-Y."/>
            <person name="Chou L."/>
            <person name="Lai E.-M."/>
            <person name="Kuo C.-H."/>
        </authorList>
    </citation>
    <scope>NUCLEOTIDE SEQUENCE [LARGE SCALE GENOMIC DNA]</scope>
    <source>
        <strain evidence="1 2">CFBP5877</strain>
        <plasmid evidence="2">patcfbp5877b</plasmid>
    </source>
</reference>
<geneLocation type="plasmid" evidence="2">
    <name>patcfbp5877b</name>
</geneLocation>
<evidence type="ECO:0000313" key="2">
    <source>
        <dbReference type="Proteomes" id="UP000298579"/>
    </source>
</evidence>